<evidence type="ECO:0000259" key="2">
    <source>
        <dbReference type="Pfam" id="PF03364"/>
    </source>
</evidence>
<proteinExistence type="inferred from homology"/>
<dbReference type="SUPFAM" id="SSF55961">
    <property type="entry name" value="Bet v1-like"/>
    <property type="match status" value="1"/>
</dbReference>
<dbReference type="InterPro" id="IPR005031">
    <property type="entry name" value="COQ10_START"/>
</dbReference>
<dbReference type="Gene3D" id="3.30.530.20">
    <property type="match status" value="1"/>
</dbReference>
<dbReference type="InterPro" id="IPR023393">
    <property type="entry name" value="START-like_dom_sf"/>
</dbReference>
<dbReference type="CDD" id="cd07820">
    <property type="entry name" value="SRPBCC_3"/>
    <property type="match status" value="1"/>
</dbReference>
<dbReference type="Pfam" id="PF03364">
    <property type="entry name" value="Polyketide_cyc"/>
    <property type="match status" value="1"/>
</dbReference>
<dbReference type="RefSeq" id="WP_341835812.1">
    <property type="nucleotide sequence ID" value="NZ_CP149822.1"/>
</dbReference>
<gene>
    <name evidence="3" type="ORF">WJU16_23580</name>
</gene>
<protein>
    <submittedName>
        <fullName evidence="3">SRPBCC family protein</fullName>
    </submittedName>
</protein>
<evidence type="ECO:0000313" key="4">
    <source>
        <dbReference type="Proteomes" id="UP001485459"/>
    </source>
</evidence>
<feature type="domain" description="Coenzyme Q-binding protein COQ10 START" evidence="2">
    <location>
        <begin position="16"/>
        <end position="127"/>
    </location>
</feature>
<name>A0ABZ2YMG5_9BACT</name>
<evidence type="ECO:0000256" key="1">
    <source>
        <dbReference type="ARBA" id="ARBA00008918"/>
    </source>
</evidence>
<dbReference type="EMBL" id="CP149822">
    <property type="protein sequence ID" value="WZN40948.1"/>
    <property type="molecule type" value="Genomic_DNA"/>
</dbReference>
<accession>A0ABZ2YMG5</accession>
<keyword evidence="4" id="KW-1185">Reference proteome</keyword>
<evidence type="ECO:0000313" key="3">
    <source>
        <dbReference type="EMBL" id="WZN40948.1"/>
    </source>
</evidence>
<sequence length="157" mass="18471">MSRTYRIRKTQELPVGLDRAWEFFSDPSNLQHITPPRMGFTVVSEPHQGRIYAGQIIEYRLKPVLGIPLYWMTEITRVEPGKMFIDEQRFGPYSFWHHQHHFEPRGDGTLMTDIVHYRIPLGWLGDLANNIFVGRQLAQLFDYRTAAVETLLQNNDR</sequence>
<dbReference type="Proteomes" id="UP001485459">
    <property type="component" value="Chromosome"/>
</dbReference>
<comment type="similarity">
    <text evidence="1">Belongs to the ribosome association toxin RatA family.</text>
</comment>
<reference evidence="4" key="1">
    <citation type="submission" date="2024-03" db="EMBL/GenBank/DDBJ databases">
        <title>Chitinophaga horti sp. nov., isolated from garden soil.</title>
        <authorList>
            <person name="Lee D.S."/>
            <person name="Han D.M."/>
            <person name="Baek J.H."/>
            <person name="Choi D.G."/>
            <person name="Jeon J.H."/>
            <person name="Jeon C.O."/>
        </authorList>
    </citation>
    <scope>NUCLEOTIDE SEQUENCE [LARGE SCALE GENOMIC DNA]</scope>
    <source>
        <strain evidence="4">GPA1</strain>
    </source>
</reference>
<organism evidence="3 4">
    <name type="scientific">Chitinophaga pollutisoli</name>
    <dbReference type="NCBI Taxonomy" id="3133966"/>
    <lineage>
        <taxon>Bacteria</taxon>
        <taxon>Pseudomonadati</taxon>
        <taxon>Bacteroidota</taxon>
        <taxon>Chitinophagia</taxon>
        <taxon>Chitinophagales</taxon>
        <taxon>Chitinophagaceae</taxon>
        <taxon>Chitinophaga</taxon>
    </lineage>
</organism>